<dbReference type="SUPFAM" id="SSF50249">
    <property type="entry name" value="Nucleic acid-binding proteins"/>
    <property type="match status" value="1"/>
</dbReference>
<dbReference type="PANTHER" id="PTHR15114:SF1">
    <property type="entry name" value="REPLICATION PROTEIN A 14 KDA SUBUNIT"/>
    <property type="match status" value="1"/>
</dbReference>
<dbReference type="InterPro" id="IPR013970">
    <property type="entry name" value="Rfa2"/>
</dbReference>
<accession>A0A164Y9Q8</accession>
<dbReference type="AlphaFoldDB" id="A0A164Y9Q8"/>
<keyword evidence="4" id="KW-0175">Coiled coil</keyword>
<evidence type="ECO:0000313" key="5">
    <source>
        <dbReference type="EMBL" id="KZS96716.1"/>
    </source>
</evidence>
<dbReference type="GO" id="GO:0006284">
    <property type="term" value="P:base-excision repair"/>
    <property type="evidence" value="ECO:0007669"/>
    <property type="project" value="TreeGrafter"/>
</dbReference>
<dbReference type="Gene3D" id="2.40.50.140">
    <property type="entry name" value="Nucleic acid-binding proteins"/>
    <property type="match status" value="1"/>
</dbReference>
<dbReference type="GO" id="GO:0000724">
    <property type="term" value="P:double-strand break repair via homologous recombination"/>
    <property type="evidence" value="ECO:0007669"/>
    <property type="project" value="TreeGrafter"/>
</dbReference>
<name>A0A164Y9Q8_9AGAM</name>
<keyword evidence="6" id="KW-1185">Reference proteome</keyword>
<dbReference type="GO" id="GO:0003697">
    <property type="term" value="F:single-stranded DNA binding"/>
    <property type="evidence" value="ECO:0007669"/>
    <property type="project" value="TreeGrafter"/>
</dbReference>
<evidence type="ECO:0000313" key="6">
    <source>
        <dbReference type="Proteomes" id="UP000076722"/>
    </source>
</evidence>
<feature type="coiled-coil region" evidence="4">
    <location>
        <begin position="12"/>
        <end position="39"/>
    </location>
</feature>
<dbReference type="PANTHER" id="PTHR15114">
    <property type="entry name" value="REPLICATION PROTEIN A3"/>
    <property type="match status" value="1"/>
</dbReference>
<dbReference type="GO" id="GO:0005662">
    <property type="term" value="C:DNA replication factor A complex"/>
    <property type="evidence" value="ECO:0007669"/>
    <property type="project" value="TreeGrafter"/>
</dbReference>
<dbReference type="Proteomes" id="UP000076722">
    <property type="component" value="Unassembled WGS sequence"/>
</dbReference>
<dbReference type="Pfam" id="PF08661">
    <property type="entry name" value="Rep_fac-A_3"/>
    <property type="match status" value="1"/>
</dbReference>
<evidence type="ECO:0000256" key="4">
    <source>
        <dbReference type="SAM" id="Coils"/>
    </source>
</evidence>
<protein>
    <recommendedName>
        <fullName evidence="7">Replication factor A protein 3</fullName>
    </recommendedName>
</protein>
<evidence type="ECO:0000256" key="3">
    <source>
        <dbReference type="ARBA" id="ARBA00023242"/>
    </source>
</evidence>
<comment type="similarity">
    <text evidence="2">Belongs to the replication factor A protein 3 family.</text>
</comment>
<keyword evidence="3" id="KW-0539">Nucleus</keyword>
<dbReference type="InterPro" id="IPR012340">
    <property type="entry name" value="NA-bd_OB-fold"/>
</dbReference>
<organism evidence="5 6">
    <name type="scientific">Sistotremastrum niveocremeum HHB9708</name>
    <dbReference type="NCBI Taxonomy" id="1314777"/>
    <lineage>
        <taxon>Eukaryota</taxon>
        <taxon>Fungi</taxon>
        <taxon>Dikarya</taxon>
        <taxon>Basidiomycota</taxon>
        <taxon>Agaricomycotina</taxon>
        <taxon>Agaricomycetes</taxon>
        <taxon>Sistotremastrales</taxon>
        <taxon>Sistotremastraceae</taxon>
        <taxon>Sertulicium</taxon>
        <taxon>Sertulicium niveocremeum</taxon>
    </lineage>
</organism>
<dbReference type="GO" id="GO:0006260">
    <property type="term" value="P:DNA replication"/>
    <property type="evidence" value="ECO:0007669"/>
    <property type="project" value="InterPro"/>
</dbReference>
<dbReference type="GO" id="GO:0006298">
    <property type="term" value="P:mismatch repair"/>
    <property type="evidence" value="ECO:0007669"/>
    <property type="project" value="TreeGrafter"/>
</dbReference>
<dbReference type="GO" id="GO:0035861">
    <property type="term" value="C:site of double-strand break"/>
    <property type="evidence" value="ECO:0007669"/>
    <property type="project" value="TreeGrafter"/>
</dbReference>
<gene>
    <name evidence="5" type="ORF">SISNIDRAFT_482509</name>
</gene>
<evidence type="ECO:0000256" key="1">
    <source>
        <dbReference type="ARBA" id="ARBA00004123"/>
    </source>
</evidence>
<sequence>MSQESDPVAPEALAAAAQLVDAEEKRAEAKRKEAEAHATPPDTRIVGLMMEFFVGKRVRIVGKVVTNAGNAATIRTNDEQLIDLVMPERYRISDTIIEVVGLAETAALIQVTGLTNFGHDVDLLKTVDETVYHMHRKPFCDMFGAYYGSTNVTKPKCG</sequence>
<evidence type="ECO:0000256" key="2">
    <source>
        <dbReference type="ARBA" id="ARBA00009761"/>
    </source>
</evidence>
<dbReference type="GO" id="GO:0006289">
    <property type="term" value="P:nucleotide-excision repair"/>
    <property type="evidence" value="ECO:0007669"/>
    <property type="project" value="TreeGrafter"/>
</dbReference>
<reference evidence="5 6" key="1">
    <citation type="journal article" date="2016" name="Mol. Biol. Evol.">
        <title>Comparative Genomics of Early-Diverging Mushroom-Forming Fungi Provides Insights into the Origins of Lignocellulose Decay Capabilities.</title>
        <authorList>
            <person name="Nagy L.G."/>
            <person name="Riley R."/>
            <person name="Tritt A."/>
            <person name="Adam C."/>
            <person name="Daum C."/>
            <person name="Floudas D."/>
            <person name="Sun H."/>
            <person name="Yadav J.S."/>
            <person name="Pangilinan J."/>
            <person name="Larsson K.H."/>
            <person name="Matsuura K."/>
            <person name="Barry K."/>
            <person name="Labutti K."/>
            <person name="Kuo R."/>
            <person name="Ohm R.A."/>
            <person name="Bhattacharya S.S."/>
            <person name="Shirouzu T."/>
            <person name="Yoshinaga Y."/>
            <person name="Martin F.M."/>
            <person name="Grigoriev I.V."/>
            <person name="Hibbett D.S."/>
        </authorList>
    </citation>
    <scope>NUCLEOTIDE SEQUENCE [LARGE SCALE GENOMIC DNA]</scope>
    <source>
        <strain evidence="5 6">HHB9708</strain>
    </source>
</reference>
<dbReference type="GO" id="GO:0003684">
    <property type="term" value="F:damaged DNA binding"/>
    <property type="evidence" value="ECO:0007669"/>
    <property type="project" value="TreeGrafter"/>
</dbReference>
<proteinExistence type="inferred from homology"/>
<dbReference type="EMBL" id="KV419398">
    <property type="protein sequence ID" value="KZS96716.1"/>
    <property type="molecule type" value="Genomic_DNA"/>
</dbReference>
<comment type="subcellular location">
    <subcellularLocation>
        <location evidence="1">Nucleus</location>
    </subcellularLocation>
</comment>
<evidence type="ECO:0008006" key="7">
    <source>
        <dbReference type="Google" id="ProtNLM"/>
    </source>
</evidence>